<dbReference type="InterPro" id="IPR007795">
    <property type="entry name" value="T7SS_EccB"/>
</dbReference>
<dbReference type="KEGG" id="sct:SCAT_0427"/>
<proteinExistence type="inferred from homology"/>
<dbReference type="NCBIfam" id="TIGR03919">
    <property type="entry name" value="T7SS_EccB"/>
    <property type="match status" value="1"/>
</dbReference>
<keyword evidence="7" id="KW-0067">ATP-binding</keyword>
<dbReference type="eggNOG" id="COG3266">
    <property type="taxonomic scope" value="Bacteria"/>
</dbReference>
<feature type="transmembrane region" description="Helical" evidence="10">
    <location>
        <begin position="39"/>
        <end position="61"/>
    </location>
</feature>
<evidence type="ECO:0000256" key="8">
    <source>
        <dbReference type="ARBA" id="ARBA00022989"/>
    </source>
</evidence>
<dbReference type="Gene3D" id="3.30.2390.20">
    <property type="entry name" value="Type VII secretion system EccB, repeat 1 domain"/>
    <property type="match status" value="1"/>
</dbReference>
<keyword evidence="9 10" id="KW-0472">Membrane</keyword>
<accession>G8WNQ0</accession>
<dbReference type="GO" id="GO:0016787">
    <property type="term" value="F:hydrolase activity"/>
    <property type="evidence" value="ECO:0007669"/>
    <property type="project" value="UniProtKB-KW"/>
</dbReference>
<evidence type="ECO:0000256" key="9">
    <source>
        <dbReference type="ARBA" id="ARBA00023136"/>
    </source>
</evidence>
<protein>
    <recommendedName>
        <fullName evidence="13">Type VII secretion protein EccB</fullName>
    </recommendedName>
</protein>
<dbReference type="STRING" id="1003195.SCATT_04410"/>
<evidence type="ECO:0000256" key="3">
    <source>
        <dbReference type="ARBA" id="ARBA00022475"/>
    </source>
</evidence>
<dbReference type="OrthoDB" id="3847604at2"/>
<evidence type="ECO:0000313" key="11">
    <source>
        <dbReference type="EMBL" id="AEW92812.1"/>
    </source>
</evidence>
<dbReference type="Gene3D" id="2.40.50.910">
    <property type="entry name" value="Type VII secretion system EccB, repeat 3 domain"/>
    <property type="match status" value="1"/>
</dbReference>
<evidence type="ECO:0000256" key="5">
    <source>
        <dbReference type="ARBA" id="ARBA00022741"/>
    </source>
</evidence>
<sequence>MQSRRDHLQAYQFATGRLASALVSGDPGTGEAPMRRSGLGAAFGVMVTVLLLLASVVYGLLKPAGTTSWARPGALIVEKETGTRYIYARGQLHPTANYASALLALGGGTAVQQVSRAALADVPRGPALGIPGAPDDVAQPSALLTGGWADCLRPGTGGEALDFDPARARHVAGAARVLVAGPDGTRYVLWQGTKYQVKDRASLIALGLDTQQPVKATAAWLADVPAGTALGPAAIPGNGTGGRTVAGATATIGRLFRTTVGGTAHYYVLRADGMAPLTATESALLAAAPGGEPPRQVSPADIAAVPSSADDSLMHRVPDVLTGTDATADGGTALCLLHSPDPTRQEVTVVREDGPAASGPAVLVPPAHAVLAAPPGNATTTAESYLITDQGVKYRLLGQAAQALGYGGVRPRVLPDVTLRQIPSGPDLSRAQAAAAVPGAH</sequence>
<keyword evidence="3" id="KW-1003">Cell membrane</keyword>
<dbReference type="RefSeq" id="WP_014141203.1">
    <property type="nucleotide sequence ID" value="NC_016111.1"/>
</dbReference>
<dbReference type="PANTHER" id="PTHR40765:SF2">
    <property type="entry name" value="ESX-2 SECRETION SYSTEM ATPASE ECCB2"/>
    <property type="match status" value="1"/>
</dbReference>
<comment type="subcellular location">
    <subcellularLocation>
        <location evidence="1">Cell membrane</location>
        <topology evidence="1">Single-pass membrane protein</topology>
    </subcellularLocation>
</comment>
<dbReference type="GO" id="GO:0005524">
    <property type="term" value="F:ATP binding"/>
    <property type="evidence" value="ECO:0007669"/>
    <property type="project" value="UniProtKB-KW"/>
</dbReference>
<evidence type="ECO:0000256" key="10">
    <source>
        <dbReference type="SAM" id="Phobius"/>
    </source>
</evidence>
<reference evidence="12" key="1">
    <citation type="submission" date="2011-12" db="EMBL/GenBank/DDBJ databases">
        <title>Complete genome sequence of Streptomyces cattleya strain DSM 46488.</title>
        <authorList>
            <person name="Ou H.-Y."/>
            <person name="Li P."/>
            <person name="Zhao C."/>
            <person name="O'Hagan D."/>
            <person name="Deng Z."/>
        </authorList>
    </citation>
    <scope>NUCLEOTIDE SEQUENCE [LARGE SCALE GENOMIC DNA]</scope>
    <source>
        <strain evidence="12">ATCC 35852 / DSM 46488 / JCM 4925 / NBRC 14057 / NRRL 8057</strain>
    </source>
</reference>
<gene>
    <name evidence="11" type="ordered locus">SCATT_04410</name>
</gene>
<dbReference type="HOGENOM" id="CLU_036302_1_1_11"/>
<evidence type="ECO:0000256" key="6">
    <source>
        <dbReference type="ARBA" id="ARBA00022801"/>
    </source>
</evidence>
<evidence type="ECO:0008006" key="13">
    <source>
        <dbReference type="Google" id="ProtNLM"/>
    </source>
</evidence>
<organism evidence="11 12">
    <name type="scientific">Streptantibioticus cattleyicolor (strain ATCC 35852 / DSM 46488 / JCM 4925 / NBRC 14057 / NRRL 8057)</name>
    <name type="common">Streptomyces cattleya</name>
    <dbReference type="NCBI Taxonomy" id="1003195"/>
    <lineage>
        <taxon>Bacteria</taxon>
        <taxon>Bacillati</taxon>
        <taxon>Actinomycetota</taxon>
        <taxon>Actinomycetes</taxon>
        <taxon>Kitasatosporales</taxon>
        <taxon>Streptomycetaceae</taxon>
        <taxon>Streptantibioticus</taxon>
    </lineage>
</organism>
<dbReference type="GO" id="GO:0005576">
    <property type="term" value="C:extracellular region"/>
    <property type="evidence" value="ECO:0007669"/>
    <property type="project" value="TreeGrafter"/>
</dbReference>
<keyword evidence="4 10" id="KW-0812">Transmembrane</keyword>
<evidence type="ECO:0000256" key="1">
    <source>
        <dbReference type="ARBA" id="ARBA00004162"/>
    </source>
</evidence>
<keyword evidence="8 10" id="KW-1133">Transmembrane helix</keyword>
<comment type="similarity">
    <text evidence="2">Belongs to the EccB family.</text>
</comment>
<evidence type="ECO:0000256" key="7">
    <source>
        <dbReference type="ARBA" id="ARBA00022840"/>
    </source>
</evidence>
<accession>F8JQT0</accession>
<dbReference type="InterPro" id="IPR042485">
    <property type="entry name" value="T7SS_EccB_R3"/>
</dbReference>
<keyword evidence="6" id="KW-0378">Hydrolase</keyword>
<dbReference type="PATRIC" id="fig|1003195.11.peg.2066"/>
<dbReference type="PANTHER" id="PTHR40765">
    <property type="entry name" value="ESX-2 SECRETION SYSTEM ATPASE ECCB2"/>
    <property type="match status" value="1"/>
</dbReference>
<evidence type="ECO:0000313" key="12">
    <source>
        <dbReference type="Proteomes" id="UP000007842"/>
    </source>
</evidence>
<keyword evidence="12" id="KW-1185">Reference proteome</keyword>
<dbReference type="InterPro" id="IPR044857">
    <property type="entry name" value="T7SS_EccB_R1"/>
</dbReference>
<name>F8JQT0_STREN</name>
<keyword evidence="5" id="KW-0547">Nucleotide-binding</keyword>
<dbReference type="Proteomes" id="UP000007842">
    <property type="component" value="Chromosome"/>
</dbReference>
<dbReference type="AlphaFoldDB" id="F8JQT0"/>
<evidence type="ECO:0000256" key="2">
    <source>
        <dbReference type="ARBA" id="ARBA00008149"/>
    </source>
</evidence>
<evidence type="ECO:0000256" key="4">
    <source>
        <dbReference type="ARBA" id="ARBA00022692"/>
    </source>
</evidence>
<dbReference type="KEGG" id="scy:SCATT_04410"/>
<dbReference type="EMBL" id="CP003219">
    <property type="protein sequence ID" value="AEW92812.1"/>
    <property type="molecule type" value="Genomic_DNA"/>
</dbReference>
<dbReference type="Pfam" id="PF05108">
    <property type="entry name" value="T7SS_ESX1_EccB"/>
    <property type="match status" value="1"/>
</dbReference>
<dbReference type="GO" id="GO:0005886">
    <property type="term" value="C:plasma membrane"/>
    <property type="evidence" value="ECO:0007669"/>
    <property type="project" value="UniProtKB-SubCell"/>
</dbReference>